<dbReference type="GO" id="GO:0006817">
    <property type="term" value="P:phosphate ion transport"/>
    <property type="evidence" value="ECO:0007669"/>
    <property type="project" value="UniProtKB-UniRule"/>
</dbReference>
<dbReference type="GO" id="GO:0005886">
    <property type="term" value="C:plasma membrane"/>
    <property type="evidence" value="ECO:0007669"/>
    <property type="project" value="UniProtKB-SubCell"/>
</dbReference>
<dbReference type="InterPro" id="IPR050811">
    <property type="entry name" value="Phosphate_ABC_transporter"/>
</dbReference>
<accession>A0A0R2H7I9</accession>
<feature type="domain" description="PBP" evidence="13">
    <location>
        <begin position="26"/>
        <end position="257"/>
    </location>
</feature>
<evidence type="ECO:0000256" key="11">
    <source>
        <dbReference type="ARBA" id="ARBA00023288"/>
    </source>
</evidence>
<keyword evidence="8 12" id="KW-0732">Signal</keyword>
<reference evidence="14 15" key="1">
    <citation type="submission" date="2017-05" db="EMBL/GenBank/DDBJ databases">
        <title>Genome sequence of Pediococcus pentosaceus strain SRCM100892.</title>
        <authorList>
            <person name="Cho S.H."/>
        </authorList>
    </citation>
    <scope>NUCLEOTIDE SEQUENCE [LARGE SCALE GENOMIC DNA]</scope>
    <source>
        <strain evidence="14 15">SRCM100892</strain>
    </source>
</reference>
<sequence length="293" mass="31715">MKKVNKGIILASMMAILLILTGCQSKSSQKNSVTIVGSTALQPLVEKAAADYQVKNSGVDITVQGGGSGTGLSQVQQGAVSIGNSDVFAEQQDGIDAKKVVDHKVAVVGMAPVVNQDVPIKNISMANLRKVFTGKITNWKQLGGPDQKIVVINRAQGSGIRKSFERVVLKGQPALNAQEQDSNGTVQKIVQATPGSISYLSFSYFNNQIKHLAIDGVQPNAKNVENNRWKIWSYEHMYTKPNASAATNNFIKYMKSEKVQKNLVSDLGYISIHDMKVELTSDDQVIPIKGAEE</sequence>
<evidence type="ECO:0000256" key="12">
    <source>
        <dbReference type="RuleBase" id="RU367119"/>
    </source>
</evidence>
<dbReference type="Pfam" id="PF12849">
    <property type="entry name" value="PBP_like_2"/>
    <property type="match status" value="1"/>
</dbReference>
<dbReference type="SUPFAM" id="SSF53850">
    <property type="entry name" value="Periplasmic binding protein-like II"/>
    <property type="match status" value="1"/>
</dbReference>
<protein>
    <recommendedName>
        <fullName evidence="12">Phosphate-binding protein</fullName>
    </recommendedName>
</protein>
<evidence type="ECO:0000256" key="10">
    <source>
        <dbReference type="ARBA" id="ARBA00023139"/>
    </source>
</evidence>
<evidence type="ECO:0000256" key="8">
    <source>
        <dbReference type="ARBA" id="ARBA00022729"/>
    </source>
</evidence>
<dbReference type="InterPro" id="IPR024370">
    <property type="entry name" value="PBP_domain"/>
</dbReference>
<gene>
    <name evidence="14" type="ORF">S100892_01731</name>
</gene>
<evidence type="ECO:0000256" key="6">
    <source>
        <dbReference type="ARBA" id="ARBA00022475"/>
    </source>
</evidence>
<evidence type="ECO:0000256" key="7">
    <source>
        <dbReference type="ARBA" id="ARBA00022592"/>
    </source>
</evidence>
<evidence type="ECO:0000256" key="2">
    <source>
        <dbReference type="ARBA" id="ARBA00004193"/>
    </source>
</evidence>
<comment type="subcellular location">
    <subcellularLocation>
        <location evidence="2 12">Cell membrane</location>
        <topology evidence="2 12">Lipid-anchor</topology>
    </subcellularLocation>
</comment>
<dbReference type="Gene3D" id="3.40.190.10">
    <property type="entry name" value="Periplasmic binding protein-like II"/>
    <property type="match status" value="2"/>
</dbReference>
<evidence type="ECO:0000256" key="1">
    <source>
        <dbReference type="ARBA" id="ARBA00002841"/>
    </source>
</evidence>
<keyword evidence="5 12" id="KW-0813">Transport</keyword>
<keyword evidence="9" id="KW-0472">Membrane</keyword>
<evidence type="ECO:0000256" key="9">
    <source>
        <dbReference type="ARBA" id="ARBA00023136"/>
    </source>
</evidence>
<name>A0A0R2H7I9_PEDPE</name>
<dbReference type="PANTHER" id="PTHR30570:SF4">
    <property type="entry name" value="PHOSPHATE-BINDING PROTEIN PSTS 1"/>
    <property type="match status" value="1"/>
</dbReference>
<comment type="function">
    <text evidence="1">Part of the ABC transporter complex PstSACB involved in phosphate import.</text>
</comment>
<comment type="function">
    <text evidence="12">Involved in the system for phosphate transport across the cytoplasmic membrane.</text>
</comment>
<dbReference type="NCBIfam" id="TIGR02136">
    <property type="entry name" value="ptsS_2"/>
    <property type="match status" value="1"/>
</dbReference>
<evidence type="ECO:0000256" key="4">
    <source>
        <dbReference type="ARBA" id="ARBA00011529"/>
    </source>
</evidence>
<dbReference type="GO" id="GO:0042301">
    <property type="term" value="F:phosphate ion binding"/>
    <property type="evidence" value="ECO:0007669"/>
    <property type="project" value="UniProtKB-UniRule"/>
</dbReference>
<dbReference type="OMA" id="IQLYGRN"/>
<keyword evidence="10 12" id="KW-0564">Palmitate</keyword>
<dbReference type="EMBL" id="CP021474">
    <property type="protein sequence ID" value="ARW20274.1"/>
    <property type="molecule type" value="Genomic_DNA"/>
</dbReference>
<dbReference type="PANTHER" id="PTHR30570">
    <property type="entry name" value="PERIPLASMIC PHOSPHATE BINDING COMPONENT OF PHOSPHATE ABC TRANSPORTER"/>
    <property type="match status" value="1"/>
</dbReference>
<dbReference type="RefSeq" id="WP_002834458.1">
    <property type="nucleotide sequence ID" value="NZ_BEWQ01000006.1"/>
</dbReference>
<comment type="subunit">
    <text evidence="4 12">The complex is composed of two ATP-binding proteins (PstB), two transmembrane proteins (PstC and PstA) and a solute-binding protein (PstS).</text>
</comment>
<feature type="chain" id="PRO_5044033094" description="Phosphate-binding protein" evidence="12">
    <location>
        <begin position="26"/>
        <end position="293"/>
    </location>
</feature>
<comment type="similarity">
    <text evidence="3 12">Belongs to the PstS family.</text>
</comment>
<dbReference type="AlphaFoldDB" id="A0A0R2H7I9"/>
<evidence type="ECO:0000259" key="13">
    <source>
        <dbReference type="Pfam" id="PF12849"/>
    </source>
</evidence>
<dbReference type="InterPro" id="IPR011862">
    <property type="entry name" value="Phos-bd"/>
</dbReference>
<keyword evidence="11 12" id="KW-0449">Lipoprotein</keyword>
<dbReference type="CDD" id="cd13653">
    <property type="entry name" value="PBP2_phosphate_like_1"/>
    <property type="match status" value="1"/>
</dbReference>
<organism evidence="14 15">
    <name type="scientific">Pediococcus pentosaceus</name>
    <dbReference type="NCBI Taxonomy" id="1255"/>
    <lineage>
        <taxon>Bacteria</taxon>
        <taxon>Bacillati</taxon>
        <taxon>Bacillota</taxon>
        <taxon>Bacilli</taxon>
        <taxon>Lactobacillales</taxon>
        <taxon>Lactobacillaceae</taxon>
        <taxon>Pediococcus</taxon>
    </lineage>
</organism>
<evidence type="ECO:0000313" key="14">
    <source>
        <dbReference type="EMBL" id="ARW20274.1"/>
    </source>
</evidence>
<dbReference type="PROSITE" id="PS51257">
    <property type="entry name" value="PROKAR_LIPOPROTEIN"/>
    <property type="match status" value="1"/>
</dbReference>
<feature type="signal peptide" evidence="12">
    <location>
        <begin position="1"/>
        <end position="25"/>
    </location>
</feature>
<keyword evidence="7 12" id="KW-0592">Phosphate transport</keyword>
<keyword evidence="6 12" id="KW-1003">Cell membrane</keyword>
<dbReference type="Proteomes" id="UP000196118">
    <property type="component" value="Chromosome"/>
</dbReference>
<evidence type="ECO:0000313" key="15">
    <source>
        <dbReference type="Proteomes" id="UP000196118"/>
    </source>
</evidence>
<evidence type="ECO:0000256" key="3">
    <source>
        <dbReference type="ARBA" id="ARBA00008725"/>
    </source>
</evidence>
<proteinExistence type="inferred from homology"/>
<dbReference type="GeneID" id="33061812"/>
<evidence type="ECO:0000256" key="5">
    <source>
        <dbReference type="ARBA" id="ARBA00022448"/>
    </source>
</evidence>